<evidence type="ECO:0000256" key="2">
    <source>
        <dbReference type="ARBA" id="ARBA00022618"/>
    </source>
</evidence>
<evidence type="ECO:0000256" key="7">
    <source>
        <dbReference type="ARBA" id="ARBA00023328"/>
    </source>
</evidence>
<evidence type="ECO:0000256" key="9">
    <source>
        <dbReference type="SAM" id="MobiDB-lite"/>
    </source>
</evidence>
<evidence type="ECO:0000256" key="5">
    <source>
        <dbReference type="ARBA" id="ARBA00023054"/>
    </source>
</evidence>
<dbReference type="GO" id="GO:0000940">
    <property type="term" value="C:outer kinetochore"/>
    <property type="evidence" value="ECO:0007669"/>
    <property type="project" value="UniProtKB-UniRule"/>
</dbReference>
<dbReference type="InterPro" id="IPR051149">
    <property type="entry name" value="Spindly/BICDR_Dynein_Adapter"/>
</dbReference>
<dbReference type="GO" id="GO:0034501">
    <property type="term" value="P:protein localization to kinetochore"/>
    <property type="evidence" value="ECO:0007669"/>
    <property type="project" value="UniProtKB-UniRule"/>
</dbReference>
<keyword evidence="1 8" id="KW-0158">Chromosome</keyword>
<name>A0A9D3PNZ9_MEGAT</name>
<sequence length="594" mass="68918">MSGTGDSEVQQLRCRLKEAEESLQKAAQYGLQLLDGQLDLQNQLEEQRIEMTNAMEALEQEKYSLQREVELKGRMLDSLRSEFDAVRGQQKLLWEQQETQLERKHALELTEFKNKVERMKTELDEAQLNEKQLRHKLELQTEALHDKTEELRLLTERAHETMSSEMLELQVEKAELESAKTALQQELQEGLYKEQQLQLANTNLQRQLEHLREEKEEREKEAVSCFNALEKAREANQLLQVQLDQIMQQAQDPNSKGNSLFSEVEDRRAEMERQLISMKVQHQSLQKQHAFSKQQLHRMKVQIATLMQLQGSRADPRQLERLQSMLVQKNSEIEALMIKVRRLEKVEMTVKAQPSCAPSGETDSNDGTYYTDLLKMQLSNSVKDAERLGDELSLQRIKALSESQRVLELERKLFSTERALKLCQSDNVKLQVKLDELRLKYEPNEVNKARVQKRRREKLLVDVPPEGLEPKEEDTRTVEVDPAVSVREEPEEDPRLCTVERHPVAPLQPTQLPEPNPQMPRDSKCVRICEEPPITIPNPPRSPPVDCKIKTEEGEVEITVGDENRRATRKKHPISHEVIHVASERTMENQCAQQ</sequence>
<feature type="coiled-coil region" evidence="8">
    <location>
        <begin position="9"/>
        <end position="68"/>
    </location>
</feature>
<keyword evidence="4 8" id="KW-0995">Kinetochore</keyword>
<comment type="similarity">
    <text evidence="8">Belongs to the Spindly family.</text>
</comment>
<keyword evidence="7 8" id="KW-0137">Centromere</keyword>
<keyword evidence="5 8" id="KW-0175">Coiled coil</keyword>
<dbReference type="GO" id="GO:0000132">
    <property type="term" value="P:establishment of mitotic spindle orientation"/>
    <property type="evidence" value="ECO:0007669"/>
    <property type="project" value="TreeGrafter"/>
</dbReference>
<evidence type="ECO:0000256" key="1">
    <source>
        <dbReference type="ARBA" id="ARBA00022454"/>
    </source>
</evidence>
<accession>A0A9D3PNZ9</accession>
<evidence type="ECO:0000313" key="10">
    <source>
        <dbReference type="EMBL" id="KAG7465006.1"/>
    </source>
</evidence>
<feature type="coiled-coil region" evidence="8">
    <location>
        <begin position="319"/>
        <end position="346"/>
    </location>
</feature>
<dbReference type="GO" id="GO:0043515">
    <property type="term" value="F:kinetochore binding"/>
    <property type="evidence" value="ECO:0007669"/>
    <property type="project" value="UniProtKB-UniRule"/>
</dbReference>
<feature type="compositionally biased region" description="Basic and acidic residues" evidence="9">
    <location>
        <begin position="468"/>
        <end position="479"/>
    </location>
</feature>
<keyword evidence="6 8" id="KW-0131">Cell cycle</keyword>
<comment type="caution">
    <text evidence="10">The sequence shown here is derived from an EMBL/GenBank/DDBJ whole genome shotgun (WGS) entry which is preliminary data.</text>
</comment>
<dbReference type="EMBL" id="JAFDVH010000014">
    <property type="protein sequence ID" value="KAG7465006.1"/>
    <property type="molecule type" value="Genomic_DNA"/>
</dbReference>
<feature type="region of interest" description="Disordered" evidence="9">
    <location>
        <begin position="464"/>
        <end position="494"/>
    </location>
</feature>
<dbReference type="InterPro" id="IPR028593">
    <property type="entry name" value="SPDLY_chordates"/>
</dbReference>
<dbReference type="GO" id="GO:0051301">
    <property type="term" value="P:cell division"/>
    <property type="evidence" value="ECO:0007669"/>
    <property type="project" value="UniProtKB-KW"/>
</dbReference>
<dbReference type="OrthoDB" id="2121607at2759"/>
<gene>
    <name evidence="8" type="primary">SPDL1</name>
    <name evidence="8" type="synonym">CCDC99</name>
    <name evidence="10" type="ORF">MATL_G00171640</name>
</gene>
<reference evidence="10" key="1">
    <citation type="submission" date="2021-01" db="EMBL/GenBank/DDBJ databases">
        <authorList>
            <person name="Zahm M."/>
            <person name="Roques C."/>
            <person name="Cabau C."/>
            <person name="Klopp C."/>
            <person name="Donnadieu C."/>
            <person name="Jouanno E."/>
            <person name="Lampietro C."/>
            <person name="Louis A."/>
            <person name="Herpin A."/>
            <person name="Echchiki A."/>
            <person name="Berthelot C."/>
            <person name="Parey E."/>
            <person name="Roest-Crollius H."/>
            <person name="Braasch I."/>
            <person name="Postlethwait J."/>
            <person name="Bobe J."/>
            <person name="Montfort J."/>
            <person name="Bouchez O."/>
            <person name="Begum T."/>
            <person name="Mejri S."/>
            <person name="Adams A."/>
            <person name="Chen W.-J."/>
            <person name="Guiguen Y."/>
        </authorList>
    </citation>
    <scope>NUCLEOTIDE SEQUENCE</scope>
    <source>
        <strain evidence="10">YG-15Mar2019-1</strain>
        <tissue evidence="10">Brain</tissue>
    </source>
</reference>
<keyword evidence="3 8" id="KW-0498">Mitosis</keyword>
<feature type="coiled-coil region" evidence="8">
    <location>
        <begin position="109"/>
        <end position="288"/>
    </location>
</feature>
<dbReference type="GO" id="GO:0007080">
    <property type="term" value="P:mitotic metaphase chromosome alignment"/>
    <property type="evidence" value="ECO:0007669"/>
    <property type="project" value="TreeGrafter"/>
</dbReference>
<keyword evidence="2 8" id="KW-0132">Cell division</keyword>
<dbReference type="PANTHER" id="PTHR32123">
    <property type="entry name" value="BICD FAMILY-LIKE CARGO ADAPTER"/>
    <property type="match status" value="1"/>
</dbReference>
<protein>
    <recommendedName>
        <fullName evidence="8">Protein Spindly</fullName>
    </recommendedName>
    <alternativeName>
        <fullName evidence="8">Coiled-coil domain-containing protein 99</fullName>
    </alternativeName>
    <alternativeName>
        <fullName evidence="8">Spindle apparatus coiled-coil domain-containing protein 1</fullName>
    </alternativeName>
</protein>
<dbReference type="HAMAP" id="MF_03041">
    <property type="entry name" value="SPDLY"/>
    <property type="match status" value="1"/>
</dbReference>
<organism evidence="10 11">
    <name type="scientific">Megalops atlanticus</name>
    <name type="common">Tarpon</name>
    <name type="synonym">Clupea gigantea</name>
    <dbReference type="NCBI Taxonomy" id="7932"/>
    <lineage>
        <taxon>Eukaryota</taxon>
        <taxon>Metazoa</taxon>
        <taxon>Chordata</taxon>
        <taxon>Craniata</taxon>
        <taxon>Vertebrata</taxon>
        <taxon>Euteleostomi</taxon>
        <taxon>Actinopterygii</taxon>
        <taxon>Neopterygii</taxon>
        <taxon>Teleostei</taxon>
        <taxon>Elopiformes</taxon>
        <taxon>Megalopidae</taxon>
        <taxon>Megalops</taxon>
    </lineage>
</organism>
<evidence type="ECO:0000256" key="8">
    <source>
        <dbReference type="HAMAP-Rule" id="MF_03041"/>
    </source>
</evidence>
<evidence type="ECO:0000256" key="4">
    <source>
        <dbReference type="ARBA" id="ARBA00022838"/>
    </source>
</evidence>
<evidence type="ECO:0000256" key="6">
    <source>
        <dbReference type="ARBA" id="ARBA00023306"/>
    </source>
</evidence>
<dbReference type="GO" id="GO:0007094">
    <property type="term" value="P:mitotic spindle assembly checkpoint signaling"/>
    <property type="evidence" value="ECO:0007669"/>
    <property type="project" value="InterPro"/>
</dbReference>
<dbReference type="Proteomes" id="UP001046870">
    <property type="component" value="Chromosome 14"/>
</dbReference>
<keyword evidence="11" id="KW-1185">Reference proteome</keyword>
<dbReference type="GO" id="GO:0000922">
    <property type="term" value="C:spindle pole"/>
    <property type="evidence" value="ECO:0007669"/>
    <property type="project" value="TreeGrafter"/>
</dbReference>
<evidence type="ECO:0000256" key="3">
    <source>
        <dbReference type="ARBA" id="ARBA00022776"/>
    </source>
</evidence>
<proteinExistence type="inferred from homology"/>
<dbReference type="AlphaFoldDB" id="A0A9D3PNZ9"/>
<dbReference type="PANTHER" id="PTHR32123:SF9">
    <property type="entry name" value="PROTEIN SPINDLY"/>
    <property type="match status" value="1"/>
</dbReference>
<evidence type="ECO:0000313" key="11">
    <source>
        <dbReference type="Proteomes" id="UP001046870"/>
    </source>
</evidence>
<comment type="subcellular location">
    <subcellularLocation>
        <location evidence="8">Chromosome</location>
        <location evidence="8">Centromere</location>
        <location evidence="8">Kinetochore</location>
    </subcellularLocation>
</comment>
<comment type="function">
    <text evidence="8">Required for the localization of dynein and dynactin to the mitotic kintochore. Dynein is believed to control the initial lateral interaction between the kinetochore and spindle microtubules and to facilitate the subsequent formation of end-on kinetochore-microtubule attachments mediated by the NDC80 complex.</text>
</comment>